<keyword evidence="1" id="KW-0175">Coiled coil</keyword>
<dbReference type="EMBL" id="BPLR01003708">
    <property type="protein sequence ID" value="GIX87767.1"/>
    <property type="molecule type" value="Genomic_DNA"/>
</dbReference>
<evidence type="ECO:0000313" key="4">
    <source>
        <dbReference type="Proteomes" id="UP001054945"/>
    </source>
</evidence>
<protein>
    <submittedName>
        <fullName evidence="3">Uncharacterized protein</fullName>
    </submittedName>
</protein>
<accession>A0AAV4NSE6</accession>
<name>A0AAV4NSE6_CAEEX</name>
<evidence type="ECO:0000313" key="3">
    <source>
        <dbReference type="EMBL" id="GIX87767.1"/>
    </source>
</evidence>
<keyword evidence="4" id="KW-1185">Reference proteome</keyword>
<feature type="region of interest" description="Disordered" evidence="2">
    <location>
        <begin position="118"/>
        <end position="137"/>
    </location>
</feature>
<evidence type="ECO:0000256" key="1">
    <source>
        <dbReference type="SAM" id="Coils"/>
    </source>
</evidence>
<gene>
    <name evidence="3" type="primary">AVEN_210450_1</name>
    <name evidence="3" type="ORF">CEXT_391341</name>
</gene>
<feature type="compositionally biased region" description="Basic and acidic residues" evidence="2">
    <location>
        <begin position="40"/>
        <end position="58"/>
    </location>
</feature>
<reference evidence="3 4" key="1">
    <citation type="submission" date="2021-06" db="EMBL/GenBank/DDBJ databases">
        <title>Caerostris extrusa draft genome.</title>
        <authorList>
            <person name="Kono N."/>
            <person name="Arakawa K."/>
        </authorList>
    </citation>
    <scope>NUCLEOTIDE SEQUENCE [LARGE SCALE GENOMIC DNA]</scope>
</reference>
<feature type="non-terminal residue" evidence="3">
    <location>
        <position position="1"/>
    </location>
</feature>
<dbReference type="AlphaFoldDB" id="A0AAV4NSE6"/>
<comment type="caution">
    <text evidence="3">The sequence shown here is derived from an EMBL/GenBank/DDBJ whole genome shotgun (WGS) entry which is preliminary data.</text>
</comment>
<feature type="coiled-coil region" evidence="1">
    <location>
        <begin position="175"/>
        <end position="213"/>
    </location>
</feature>
<feature type="region of interest" description="Disordered" evidence="2">
    <location>
        <begin position="33"/>
        <end position="58"/>
    </location>
</feature>
<organism evidence="3 4">
    <name type="scientific">Caerostris extrusa</name>
    <name type="common">Bark spider</name>
    <name type="synonym">Caerostris bankana</name>
    <dbReference type="NCBI Taxonomy" id="172846"/>
    <lineage>
        <taxon>Eukaryota</taxon>
        <taxon>Metazoa</taxon>
        <taxon>Ecdysozoa</taxon>
        <taxon>Arthropoda</taxon>
        <taxon>Chelicerata</taxon>
        <taxon>Arachnida</taxon>
        <taxon>Araneae</taxon>
        <taxon>Araneomorphae</taxon>
        <taxon>Entelegynae</taxon>
        <taxon>Araneoidea</taxon>
        <taxon>Araneidae</taxon>
        <taxon>Caerostris</taxon>
    </lineage>
</organism>
<proteinExistence type="predicted"/>
<evidence type="ECO:0000256" key="2">
    <source>
        <dbReference type="SAM" id="MobiDB-lite"/>
    </source>
</evidence>
<sequence>KDHKTSVTDCRWKTSEPLLTEFGSLILPLTESQKYYPPKQKKDSKNEDSIIKPPDTSKKDAFLDKAPVLIKEILQPRAPEPSFVVDPKAAFYKIPPNVATHLLILLQLYPASNVPSEAAHSASSKSSPHHIITKPPATVPTEVSLDGAASLETQVLDIKHDLKVVMNNMVSKNEYNALLKQVSELKSLLETYNKSCNKAISDLKEELNEEKRLRCTVELELQKLKECQKT</sequence>
<dbReference type="Proteomes" id="UP001054945">
    <property type="component" value="Unassembled WGS sequence"/>
</dbReference>